<name>A9BB01_PROM4</name>
<dbReference type="KEGG" id="pmj:P9211_10821"/>
<protein>
    <recommendedName>
        <fullName evidence="8">Isoprenylcysteine carboxylmethyltransferase family protein</fullName>
    </recommendedName>
</protein>
<feature type="transmembrane region" description="Helical" evidence="5">
    <location>
        <begin position="35"/>
        <end position="53"/>
    </location>
</feature>
<keyword evidence="2 5" id="KW-0812">Transmembrane</keyword>
<feature type="transmembrane region" description="Helical" evidence="5">
    <location>
        <begin position="65"/>
        <end position="87"/>
    </location>
</feature>
<evidence type="ECO:0000256" key="3">
    <source>
        <dbReference type="ARBA" id="ARBA00022989"/>
    </source>
</evidence>
<evidence type="ECO:0000256" key="4">
    <source>
        <dbReference type="ARBA" id="ARBA00023136"/>
    </source>
</evidence>
<accession>A9BB01</accession>
<dbReference type="GO" id="GO:0016740">
    <property type="term" value="F:transferase activity"/>
    <property type="evidence" value="ECO:0007669"/>
    <property type="project" value="UniProtKB-ARBA"/>
</dbReference>
<dbReference type="PANTHER" id="PTHR12714">
    <property type="entry name" value="PROTEIN-S ISOPRENYLCYSTEINE O-METHYLTRANSFERASE"/>
    <property type="match status" value="1"/>
</dbReference>
<keyword evidence="4 5" id="KW-0472">Membrane</keyword>
<dbReference type="Proteomes" id="UP000000788">
    <property type="component" value="Chromosome"/>
</dbReference>
<dbReference type="Pfam" id="PF04191">
    <property type="entry name" value="PEMT"/>
    <property type="match status" value="1"/>
</dbReference>
<gene>
    <name evidence="6" type="primary">ste14</name>
    <name evidence="6" type="ordered locus">P9211_10821</name>
</gene>
<dbReference type="PANTHER" id="PTHR12714:SF24">
    <property type="entry name" value="SLR1182 PROTEIN"/>
    <property type="match status" value="1"/>
</dbReference>
<keyword evidence="3 5" id="KW-1133">Transmembrane helix</keyword>
<evidence type="ECO:0000256" key="2">
    <source>
        <dbReference type="ARBA" id="ARBA00022692"/>
    </source>
</evidence>
<dbReference type="EMBL" id="CP000878">
    <property type="protein sequence ID" value="ABX09013.1"/>
    <property type="molecule type" value="Genomic_DNA"/>
</dbReference>
<dbReference type="AlphaFoldDB" id="A9BB01"/>
<evidence type="ECO:0000256" key="5">
    <source>
        <dbReference type="SAM" id="Phobius"/>
    </source>
</evidence>
<keyword evidence="7" id="KW-1185">Reference proteome</keyword>
<comment type="subcellular location">
    <subcellularLocation>
        <location evidence="1">Endomembrane system</location>
        <topology evidence="1">Multi-pass membrane protein</topology>
    </subcellularLocation>
</comment>
<reference evidence="6 7" key="1">
    <citation type="journal article" date="2007" name="PLoS Genet.">
        <title>Patterns and implications of gene gain and loss in the evolution of Prochlorococcus.</title>
        <authorList>
            <person name="Kettler G.C."/>
            <person name="Martiny A.C."/>
            <person name="Huang K."/>
            <person name="Zucker J."/>
            <person name="Coleman M.L."/>
            <person name="Rodrigue S."/>
            <person name="Chen F."/>
            <person name="Lapidus A."/>
            <person name="Ferriera S."/>
            <person name="Johnson J."/>
            <person name="Steglich C."/>
            <person name="Church G.M."/>
            <person name="Richardson P."/>
            <person name="Chisholm S.W."/>
        </authorList>
    </citation>
    <scope>NUCLEOTIDE SEQUENCE [LARGE SCALE GENOMIC DNA]</scope>
    <source>
        <strain evidence="7">MIT 9211</strain>
    </source>
</reference>
<evidence type="ECO:0000256" key="1">
    <source>
        <dbReference type="ARBA" id="ARBA00004127"/>
    </source>
</evidence>
<proteinExistence type="predicted"/>
<dbReference type="eggNOG" id="COG2020">
    <property type="taxonomic scope" value="Bacteria"/>
</dbReference>
<organism evidence="6 7">
    <name type="scientific">Prochlorococcus marinus (strain MIT 9211)</name>
    <dbReference type="NCBI Taxonomy" id="93059"/>
    <lineage>
        <taxon>Bacteria</taxon>
        <taxon>Bacillati</taxon>
        <taxon>Cyanobacteriota</taxon>
        <taxon>Cyanophyceae</taxon>
        <taxon>Synechococcales</taxon>
        <taxon>Prochlorococcaceae</taxon>
        <taxon>Prochlorococcus</taxon>
    </lineage>
</organism>
<feature type="transmembrane region" description="Helical" evidence="5">
    <location>
        <begin position="118"/>
        <end position="151"/>
    </location>
</feature>
<dbReference type="HOGENOM" id="CLU_065200_5_0_3"/>
<dbReference type="STRING" id="93059.P9211_10821"/>
<dbReference type="InterPro" id="IPR007318">
    <property type="entry name" value="Phopholipid_MeTrfase"/>
</dbReference>
<evidence type="ECO:0000313" key="7">
    <source>
        <dbReference type="Proteomes" id="UP000000788"/>
    </source>
</evidence>
<dbReference type="Gene3D" id="1.20.120.1630">
    <property type="match status" value="1"/>
</dbReference>
<evidence type="ECO:0008006" key="8">
    <source>
        <dbReference type="Google" id="ProtNLM"/>
    </source>
</evidence>
<sequence>MSFPLLNSSKSLISKVLSDWGFTRKGLMNNRNGEWWLAIQLAIIAAHLAPTLPSHKSLYGMEWPITLIILGGVLFSIGNALAIITLIKLGKSLSPLPQPKKDADLVTSGIYRFSRHPLYLSLIMISIGYILIIGSLFHVTLLIGLCIVLINKAKLEEAKLKEIHPQYNQYIYQTPAIIKGLLFFDWRH</sequence>
<evidence type="ECO:0000313" key="6">
    <source>
        <dbReference type="EMBL" id="ABX09013.1"/>
    </source>
</evidence>
<dbReference type="GO" id="GO:0012505">
    <property type="term" value="C:endomembrane system"/>
    <property type="evidence" value="ECO:0007669"/>
    <property type="project" value="UniProtKB-SubCell"/>
</dbReference>